<protein>
    <recommendedName>
        <fullName evidence="6">Cuticle protein 6</fullName>
    </recommendedName>
</protein>
<comment type="caution">
    <text evidence="4">The sequence shown here is derived from an EMBL/GenBank/DDBJ whole genome shotgun (WGS) entry which is preliminary data.</text>
</comment>
<dbReference type="PROSITE" id="PS00233">
    <property type="entry name" value="CHIT_BIND_RR_1"/>
    <property type="match status" value="1"/>
</dbReference>
<organism evidence="4 5">
    <name type="scientific">Halocaridina rubra</name>
    <name type="common">Hawaiian red shrimp</name>
    <dbReference type="NCBI Taxonomy" id="373956"/>
    <lineage>
        <taxon>Eukaryota</taxon>
        <taxon>Metazoa</taxon>
        <taxon>Ecdysozoa</taxon>
        <taxon>Arthropoda</taxon>
        <taxon>Crustacea</taxon>
        <taxon>Multicrustacea</taxon>
        <taxon>Malacostraca</taxon>
        <taxon>Eumalacostraca</taxon>
        <taxon>Eucarida</taxon>
        <taxon>Decapoda</taxon>
        <taxon>Pleocyemata</taxon>
        <taxon>Caridea</taxon>
        <taxon>Atyoidea</taxon>
        <taxon>Atyidae</taxon>
        <taxon>Halocaridina</taxon>
    </lineage>
</organism>
<evidence type="ECO:0000256" key="3">
    <source>
        <dbReference type="SAM" id="MobiDB-lite"/>
    </source>
</evidence>
<evidence type="ECO:0000256" key="1">
    <source>
        <dbReference type="ARBA" id="ARBA00022460"/>
    </source>
</evidence>
<feature type="region of interest" description="Disordered" evidence="3">
    <location>
        <begin position="168"/>
        <end position="188"/>
    </location>
</feature>
<sequence>MGAAVLEGWTHLVTALSNDHRPRFGYAHAWLYIRYAIALSRGATVLFLLCISWWGKNQVDAAGELRQISSGGVVYAAAPQERGAYVVGGARGQSHYGYNTGDGQAKVEVRQPNGAVYGSYRYFDPNGEQVVRSYIADSNGFRVLGNDLPISPDTPAYQVQGVPAFTGASEGTTEFDIPPPLLPAPNNQRLIQPENLQSRSAAFIQNQHIELQELERQRNEIRIQQEKLEALQRKVEAQQRKVQQSSQSFQESSSASGSSSFQVHHPYYQRPNTQTGGLTSPYYYHDQHLNYDFPAGFAYSGLPVANIQLQPQPRGCYSGSTELGCGHNYIIGRAR</sequence>
<dbReference type="PANTHER" id="PTHR10380">
    <property type="entry name" value="CUTICLE PROTEIN"/>
    <property type="match status" value="1"/>
</dbReference>
<proteinExistence type="predicted"/>
<evidence type="ECO:0000313" key="5">
    <source>
        <dbReference type="Proteomes" id="UP001381693"/>
    </source>
</evidence>
<dbReference type="InterPro" id="IPR000618">
    <property type="entry name" value="Insect_cuticle"/>
</dbReference>
<gene>
    <name evidence="4" type="ORF">SK128_006825</name>
</gene>
<evidence type="ECO:0000256" key="2">
    <source>
        <dbReference type="PROSITE-ProRule" id="PRU00497"/>
    </source>
</evidence>
<feature type="region of interest" description="Disordered" evidence="3">
    <location>
        <begin position="242"/>
        <end position="274"/>
    </location>
</feature>
<keyword evidence="5" id="KW-1185">Reference proteome</keyword>
<name>A0AAN8XKH2_HALRR</name>
<dbReference type="GO" id="GO:0062129">
    <property type="term" value="C:chitin-based extracellular matrix"/>
    <property type="evidence" value="ECO:0007669"/>
    <property type="project" value="TreeGrafter"/>
</dbReference>
<dbReference type="EMBL" id="JAXCGZ010000367">
    <property type="protein sequence ID" value="KAK7086112.1"/>
    <property type="molecule type" value="Genomic_DNA"/>
</dbReference>
<feature type="compositionally biased region" description="Low complexity" evidence="3">
    <location>
        <begin position="243"/>
        <end position="262"/>
    </location>
</feature>
<dbReference type="GO" id="GO:0008010">
    <property type="term" value="F:structural constituent of chitin-based larval cuticle"/>
    <property type="evidence" value="ECO:0007669"/>
    <property type="project" value="TreeGrafter"/>
</dbReference>
<dbReference type="PROSITE" id="PS51155">
    <property type="entry name" value="CHIT_BIND_RR_2"/>
    <property type="match status" value="1"/>
</dbReference>
<dbReference type="InterPro" id="IPR050468">
    <property type="entry name" value="Cuticle_Struct_Prot"/>
</dbReference>
<dbReference type="Pfam" id="PF00379">
    <property type="entry name" value="Chitin_bind_4"/>
    <property type="match status" value="1"/>
</dbReference>
<dbReference type="Proteomes" id="UP001381693">
    <property type="component" value="Unassembled WGS sequence"/>
</dbReference>
<dbReference type="InterPro" id="IPR031311">
    <property type="entry name" value="CHIT_BIND_RR_consensus"/>
</dbReference>
<dbReference type="AlphaFoldDB" id="A0AAN8XKH2"/>
<reference evidence="4 5" key="1">
    <citation type="submission" date="2023-11" db="EMBL/GenBank/DDBJ databases">
        <title>Halocaridina rubra genome assembly.</title>
        <authorList>
            <person name="Smith C."/>
        </authorList>
    </citation>
    <scope>NUCLEOTIDE SEQUENCE [LARGE SCALE GENOMIC DNA]</scope>
    <source>
        <strain evidence="4">EP-1</strain>
        <tissue evidence="4">Whole</tissue>
    </source>
</reference>
<dbReference type="PANTHER" id="PTHR10380:SF196">
    <property type="entry name" value="CUTICULAR PROTEIN 72EA"/>
    <property type="match status" value="1"/>
</dbReference>
<evidence type="ECO:0000313" key="4">
    <source>
        <dbReference type="EMBL" id="KAK7086112.1"/>
    </source>
</evidence>
<accession>A0AAN8XKH2</accession>
<evidence type="ECO:0008006" key="6">
    <source>
        <dbReference type="Google" id="ProtNLM"/>
    </source>
</evidence>
<keyword evidence="1 2" id="KW-0193">Cuticle</keyword>